<dbReference type="InterPro" id="IPR007075">
    <property type="entry name" value="RNA_pol_Rpb1_6"/>
</dbReference>
<dbReference type="Pfam" id="PF05000">
    <property type="entry name" value="RNA_pol_Rpb1_4"/>
    <property type="match status" value="1"/>
</dbReference>
<dbReference type="GO" id="GO:0005665">
    <property type="term" value="C:RNA polymerase II, core complex"/>
    <property type="evidence" value="ECO:0007669"/>
    <property type="project" value="TreeGrafter"/>
</dbReference>
<feature type="compositionally biased region" description="Low complexity" evidence="7">
    <location>
        <begin position="612"/>
        <end position="623"/>
    </location>
</feature>
<dbReference type="InterPro" id="IPR000722">
    <property type="entry name" value="RNA_pol_asu"/>
</dbReference>
<keyword evidence="2 6" id="KW-0240">DNA-directed RNA polymerase</keyword>
<gene>
    <name evidence="9" type="ORF">GMRT_12371</name>
</gene>
<dbReference type="Gene3D" id="1.10.132.30">
    <property type="match status" value="1"/>
</dbReference>
<dbReference type="PANTHER" id="PTHR19376:SF37">
    <property type="entry name" value="DNA-DIRECTED RNA POLYMERASE II SUBUNIT RPB1"/>
    <property type="match status" value="1"/>
</dbReference>
<dbReference type="FunFam" id="2.40.40.20:FF:000019">
    <property type="entry name" value="DNA-directed RNA polymerase II subunit RPB1"/>
    <property type="match status" value="1"/>
</dbReference>
<evidence type="ECO:0000256" key="3">
    <source>
        <dbReference type="ARBA" id="ARBA00022679"/>
    </source>
</evidence>
<dbReference type="EC" id="2.7.7.6" evidence="6"/>
<dbReference type="EMBL" id="VDLU01000004">
    <property type="protein sequence ID" value="TNJ27272.1"/>
    <property type="molecule type" value="Genomic_DNA"/>
</dbReference>
<dbReference type="GO" id="GO:0003899">
    <property type="term" value="F:DNA-directed RNA polymerase activity"/>
    <property type="evidence" value="ECO:0007669"/>
    <property type="project" value="UniProtKB-EC"/>
</dbReference>
<dbReference type="PANTHER" id="PTHR19376">
    <property type="entry name" value="DNA-DIRECTED RNA POLYMERASE"/>
    <property type="match status" value="1"/>
</dbReference>
<dbReference type="InterPro" id="IPR045867">
    <property type="entry name" value="DNA-dir_RpoC_beta_prime"/>
</dbReference>
<comment type="similarity">
    <text evidence="1 6">Belongs to the RNA polymerase beta' chain family.</text>
</comment>
<dbReference type="Pfam" id="PF04997">
    <property type="entry name" value="RNA_pol_Rpb1_1"/>
    <property type="match status" value="1"/>
</dbReference>
<evidence type="ECO:0000256" key="2">
    <source>
        <dbReference type="ARBA" id="ARBA00022478"/>
    </source>
</evidence>
<dbReference type="InterPro" id="IPR007066">
    <property type="entry name" value="RNA_pol_Rpb1_3"/>
</dbReference>
<comment type="caution">
    <text evidence="9">The sequence shown here is derived from an EMBL/GenBank/DDBJ whole genome shotgun (WGS) entry which is preliminary data.</text>
</comment>
<dbReference type="InterPro" id="IPR007083">
    <property type="entry name" value="RNA_pol_Rpb1_4"/>
</dbReference>
<feature type="region of interest" description="Disordered" evidence="7">
    <location>
        <begin position="1982"/>
        <end position="2009"/>
    </location>
</feature>
<dbReference type="InterPro" id="IPR038120">
    <property type="entry name" value="Rpb1_funnel_sf"/>
</dbReference>
<organism evidence="9 10">
    <name type="scientific">Giardia muris</name>
    <dbReference type="NCBI Taxonomy" id="5742"/>
    <lineage>
        <taxon>Eukaryota</taxon>
        <taxon>Metamonada</taxon>
        <taxon>Diplomonadida</taxon>
        <taxon>Hexamitidae</taxon>
        <taxon>Giardiinae</taxon>
        <taxon>Giardia</taxon>
    </lineage>
</organism>
<dbReference type="Gene3D" id="3.30.1490.180">
    <property type="entry name" value="RNA polymerase ii"/>
    <property type="match status" value="1"/>
</dbReference>
<dbReference type="Gene3D" id="6.10.250.2940">
    <property type="match status" value="1"/>
</dbReference>
<dbReference type="GO" id="GO:0006351">
    <property type="term" value="P:DNA-templated transcription"/>
    <property type="evidence" value="ECO:0007669"/>
    <property type="project" value="InterPro"/>
</dbReference>
<dbReference type="InterPro" id="IPR042102">
    <property type="entry name" value="RNA_pol_Rpb1_3_sf"/>
</dbReference>
<evidence type="ECO:0000313" key="10">
    <source>
        <dbReference type="Proteomes" id="UP000315496"/>
    </source>
</evidence>
<dbReference type="SUPFAM" id="SSF64484">
    <property type="entry name" value="beta and beta-prime subunits of DNA dependent RNA-polymerase"/>
    <property type="match status" value="1"/>
</dbReference>
<dbReference type="OrthoDB" id="270392at2759"/>
<dbReference type="GO" id="GO:0003677">
    <property type="term" value="F:DNA binding"/>
    <property type="evidence" value="ECO:0007669"/>
    <property type="project" value="InterPro"/>
</dbReference>
<dbReference type="Pfam" id="PF00623">
    <property type="entry name" value="RNA_pol_Rpb1_2"/>
    <property type="match status" value="1"/>
</dbReference>
<evidence type="ECO:0000259" key="8">
    <source>
        <dbReference type="SMART" id="SM00663"/>
    </source>
</evidence>
<keyword evidence="10" id="KW-1185">Reference proteome</keyword>
<name>A0A4Z1SNC8_GIAMU</name>
<evidence type="ECO:0000256" key="4">
    <source>
        <dbReference type="ARBA" id="ARBA00022695"/>
    </source>
</evidence>
<keyword evidence="4 6" id="KW-0548">Nucleotidyltransferase</keyword>
<feature type="region of interest" description="Disordered" evidence="7">
    <location>
        <begin position="609"/>
        <end position="672"/>
    </location>
</feature>
<dbReference type="Pfam" id="PF04983">
    <property type="entry name" value="RNA_pol_Rpb1_3"/>
    <property type="match status" value="2"/>
</dbReference>
<feature type="region of interest" description="Disordered" evidence="7">
    <location>
        <begin position="1851"/>
        <end position="1874"/>
    </location>
</feature>
<accession>A0A4Z1SNC8</accession>
<dbReference type="Proteomes" id="UP000315496">
    <property type="component" value="Chromosome 4"/>
</dbReference>
<feature type="domain" description="RNA polymerase N-terminal" evidence="8">
    <location>
        <begin position="243"/>
        <end position="546"/>
    </location>
</feature>
<sequence>MTSRSLNIPYGRPEAVRFSLFSGREKENFYRLTDVDNPHHALNSTEFGAIMAGELCPVCRGVASGLNHSALCPGHYGSIGFTTPIYHPLIVDKLAVLMTCFCPICRRLKLRRKFATTQPAASTLLDTATALSTRRTRDDEKLDRALEQELARIRDTTPALGFIEAVRDASEMIRCCGTLTHYKAKHHTAKVADQGKEPVIVVVTQKDKDKDERELVASDCQHYIASYSTADILRLGLERDHLLNFIITSIQVTARSARPTVSDGSRISNDQLTDTYVELLRRSVSDRTQALSANQRSSANDIYTCYKSLITAKGSEGLGDSSVAKKGIFERLSGKFGRMRLNIMGKRVNYCSRSVITGDPTISIDEVGMPRTVAARLTFPEVVTARNREFLQGLVKNSHSYPGASMIEQKGTIRMLNVPSIDDTARGDDAGGGAVTLDLGDVVHRHLLDGDYVLFNRQPTLHKMSFMGHRIRVLPYSTYRLNLSATTAYNADFDGDEMNCHALQSLEAVAEIKELCLVSKQIVSCKDNRPLVTIVQDVLLGCYILSGKDILLEHSHVCEYMMWIGLPRRCGIGSSGNAAKEGHFLRMHNPSRKAQPGFLAVPAPGHDISGISRVSGPSDPSSSFYGAGSDYPSTLTGDEEGGPHQPERDTSSGSFTSFQSHGQKGHGRPISDAMLTLHSNNGVYYKRPGSNVNTNDLVLLNVPQPAICYPRARWTGKQVFSLFIPAGVCFHTGSFNALEGHADSYVCILDGDVMCGRTAKSVVGGSEGGLIHILFKDYGSEACRAFIDNCQRVVCRFMLDHGFSVGLGDMLADRETARRVAELQGELEPELRKTFIKAVRSEIRMAPGQTRNVAFESSVITTMNTLSTRLEQAAVGRLHHRNAFLIMIQSGSKGKNFNIMQIAASLGQQYLQAQRMPYRFETRRALPHYPPLAVLDAESRGYVFNSFVRGLNPAEFYFHAAGGREGVCDTAVKTADSGYVERKLLKNMESVTLRYDGSVRNDSDEIIAFRYGDDGLDSHYCENGIYTDITLSDADFFAKHWIDWAEVFGLNSATMATTTASVFRSILDRFTEAVKTNVLAKVVDGISFETIRDEQFHANGFDSVVISTYLVDNAELLRYLEQHYTMFIADPACWRTLPQAQTRWADDALRSHIHADIENVLAKTTIEYIALLVERLWLQRSRIRAGVSGVKFPFSIDVNRVLLEVATRKRIGKSNRFAPRAEWECTLSPVECIQRVTQLLAELARVRPREATMYRVVLRQALSSANCCYHHRFTLDELETVIGKLRAAFFKGQVSAGEPVGPLAGHSISEPATQLTLNTFHTAGTSALGNLGLPRLKELLDFRESRVPISTIYIDPATVETGDATHSSCFARNAAEALVRYQEQSRAWMRLAAQIEHTRFRYYTETFDIVFDPFDGRSLVDADRDWLQWQVELGYLPPASTTGSDPKFSPFVLRYTLGLRQLQQKIEAGIDVAYIARRLDDFFERLFKGHTLVSRQRDGDGDEDEEETRIDERTRKLLSVFGRERPRIAYFAGIGEAIIRIRPALTNEERQQISSKMNNDGIGIDRYTEIHTALSDCTISGNENIKKVFMGNESSALIHYGWDKYTSGLDLTQPDVRKRFGMLGITPMIKTAPGEENDDVGGTREAHELILQTEGSNLSWLLQQPGVDPTRTWTNNLPEVYAVLGIEAARTLLLKQMRQTLSSVELNVHHFLMLCDIMTERPQKGSMISINRFGMRNTNTGVLAQATFEQPGMMLLNAAAYGVVDHLKSVSSCVLMGKLGSFGTGCFDLLLKLDSLPEPPNRDDIFPNSMYRLYLAEMERNRAQSATGDDAHGFDALTVPMMTPGLTPMGPATTSRHSIHSTQQGPDFTPGDNQLRRSVNSTRVCIDSFRPNLSRLSSVQHSISARTYISSIMNTSSYRTKSVTEIRSRASVAADGKGSKDLGVFFSASSTSYENSANYLSSKSGANVYSSSVNSALPVSASIRQTAMQSSPDQDHRQDEPSSSGSIDW</sequence>
<dbReference type="InterPro" id="IPR006592">
    <property type="entry name" value="RNA_pol_N"/>
</dbReference>
<evidence type="ECO:0000256" key="7">
    <source>
        <dbReference type="SAM" id="MobiDB-lite"/>
    </source>
</evidence>
<evidence type="ECO:0000256" key="1">
    <source>
        <dbReference type="ARBA" id="ARBA00006460"/>
    </source>
</evidence>
<comment type="catalytic activity">
    <reaction evidence="6">
        <text>RNA(n) + a ribonucleoside 5'-triphosphate = RNA(n+1) + diphosphate</text>
        <dbReference type="Rhea" id="RHEA:21248"/>
        <dbReference type="Rhea" id="RHEA-COMP:14527"/>
        <dbReference type="Rhea" id="RHEA-COMP:17342"/>
        <dbReference type="ChEBI" id="CHEBI:33019"/>
        <dbReference type="ChEBI" id="CHEBI:61557"/>
        <dbReference type="ChEBI" id="CHEBI:140395"/>
        <dbReference type="EC" id="2.7.7.6"/>
    </reaction>
</comment>
<dbReference type="VEuPathDB" id="GiardiaDB:GMRT_12371"/>
<dbReference type="InterPro" id="IPR007080">
    <property type="entry name" value="RNA_pol_Rpb1_1"/>
</dbReference>
<keyword evidence="5 6" id="KW-0804">Transcription</keyword>
<dbReference type="InterPro" id="IPR007081">
    <property type="entry name" value="RNA_pol_Rpb1_5"/>
</dbReference>
<keyword evidence="3 6" id="KW-0808">Transferase</keyword>
<evidence type="ECO:0000313" key="9">
    <source>
        <dbReference type="EMBL" id="TNJ27272.1"/>
    </source>
</evidence>
<evidence type="ECO:0000256" key="5">
    <source>
        <dbReference type="ARBA" id="ARBA00023163"/>
    </source>
</evidence>
<dbReference type="Pfam" id="PF04998">
    <property type="entry name" value="RNA_pol_Rpb1_5"/>
    <property type="match status" value="1"/>
</dbReference>
<dbReference type="Gene3D" id="2.40.40.20">
    <property type="match status" value="1"/>
</dbReference>
<evidence type="ECO:0000256" key="6">
    <source>
        <dbReference type="RuleBase" id="RU004279"/>
    </source>
</evidence>
<feature type="compositionally biased region" description="Polar residues" evidence="7">
    <location>
        <begin position="651"/>
        <end position="662"/>
    </location>
</feature>
<feature type="compositionally biased region" description="Polar residues" evidence="7">
    <location>
        <begin position="1982"/>
        <end position="1992"/>
    </location>
</feature>
<dbReference type="Gene3D" id="1.10.150.390">
    <property type="match status" value="1"/>
</dbReference>
<reference evidence="9 10" key="1">
    <citation type="submission" date="2019-05" db="EMBL/GenBank/DDBJ databases">
        <title>The compact genome of Giardia muris reveals important steps in the evolution of intestinal protozoan parasites.</title>
        <authorList>
            <person name="Xu F."/>
            <person name="Jimenez-Gonzalez A."/>
            <person name="Einarsson E."/>
            <person name="Astvaldsson A."/>
            <person name="Peirasmaki D."/>
            <person name="Eckmann L."/>
            <person name="Andersson J.O."/>
            <person name="Svard S.G."/>
            <person name="Jerlstrom-Hultqvist J."/>
        </authorList>
    </citation>
    <scope>NUCLEOTIDE SEQUENCE [LARGE SCALE GENOMIC DNA]</scope>
    <source>
        <strain evidence="9 10">Roberts-Thomson</strain>
    </source>
</reference>
<feature type="compositionally biased region" description="Basic and acidic residues" evidence="7">
    <location>
        <begin position="641"/>
        <end position="650"/>
    </location>
</feature>
<dbReference type="SMART" id="SM00663">
    <property type="entry name" value="RPOLA_N"/>
    <property type="match status" value="1"/>
</dbReference>
<dbReference type="Gene3D" id="1.10.274.100">
    <property type="entry name" value="RNA polymerase Rpb1, domain 3"/>
    <property type="match status" value="1"/>
</dbReference>
<dbReference type="Pfam" id="PF04992">
    <property type="entry name" value="RNA_pol_Rpb1_6"/>
    <property type="match status" value="1"/>
</dbReference>
<protein>
    <recommendedName>
        <fullName evidence="6">DNA-directed RNA polymerase subunit</fullName>
        <ecNumber evidence="6">2.7.7.6</ecNumber>
    </recommendedName>
</protein>
<proteinExistence type="inferred from homology"/>
<dbReference type="Gene3D" id="6.20.50.80">
    <property type="match status" value="1"/>
</dbReference>
<comment type="function">
    <text evidence="6">DNA-dependent RNA polymerase catalyzes the transcription of DNA into RNA using the four ribonucleoside triphosphates as substrates.</text>
</comment>